<dbReference type="GeneID" id="8855925"/>
<dbReference type="EMBL" id="GG738889">
    <property type="protein sequence ID" value="EFC40911.1"/>
    <property type="molecule type" value="Genomic_DNA"/>
</dbReference>
<dbReference type="VEuPathDB" id="AmoebaDB:NAEGRDRAFT_71305"/>
<gene>
    <name evidence="2" type="ORF">NAEGRDRAFT_71305</name>
</gene>
<evidence type="ECO:0000313" key="2">
    <source>
        <dbReference type="EMBL" id="EFC40911.1"/>
    </source>
</evidence>
<dbReference type="SUPFAM" id="SSF52540">
    <property type="entry name" value="P-loop containing nucleoside triphosphate hydrolases"/>
    <property type="match status" value="1"/>
</dbReference>
<feature type="signal peptide" evidence="1">
    <location>
        <begin position="1"/>
        <end position="16"/>
    </location>
</feature>
<dbReference type="InParanoid" id="D2VQQ0"/>
<evidence type="ECO:0000313" key="3">
    <source>
        <dbReference type="Proteomes" id="UP000006671"/>
    </source>
</evidence>
<dbReference type="Proteomes" id="UP000006671">
    <property type="component" value="Unassembled WGS sequence"/>
</dbReference>
<proteinExistence type="predicted"/>
<evidence type="ECO:0000256" key="1">
    <source>
        <dbReference type="SAM" id="SignalP"/>
    </source>
</evidence>
<dbReference type="AlphaFoldDB" id="D2VQQ0"/>
<reference evidence="2 3" key="1">
    <citation type="journal article" date="2010" name="Cell">
        <title>The genome of Naegleria gruberi illuminates early eukaryotic versatility.</title>
        <authorList>
            <person name="Fritz-Laylin L.K."/>
            <person name="Prochnik S.E."/>
            <person name="Ginger M.L."/>
            <person name="Dacks J.B."/>
            <person name="Carpenter M.L."/>
            <person name="Field M.C."/>
            <person name="Kuo A."/>
            <person name="Paredez A."/>
            <person name="Chapman J."/>
            <person name="Pham J."/>
            <person name="Shu S."/>
            <person name="Neupane R."/>
            <person name="Cipriano M."/>
            <person name="Mancuso J."/>
            <person name="Tu H."/>
            <person name="Salamov A."/>
            <person name="Lindquist E."/>
            <person name="Shapiro H."/>
            <person name="Lucas S."/>
            <person name="Grigoriev I.V."/>
            <person name="Cande W.Z."/>
            <person name="Fulton C."/>
            <person name="Rokhsar D.S."/>
            <person name="Dawson S.C."/>
        </authorList>
    </citation>
    <scope>NUCLEOTIDE SEQUENCE [LARGE SCALE GENOMIC DNA]</scope>
    <source>
        <strain evidence="2 3">NEG-M</strain>
    </source>
</reference>
<keyword evidence="3" id="KW-1185">Reference proteome</keyword>
<accession>D2VQQ0</accession>
<dbReference type="RefSeq" id="XP_002673655.1">
    <property type="nucleotide sequence ID" value="XM_002673609.1"/>
</dbReference>
<keyword evidence="1" id="KW-0732">Signal</keyword>
<dbReference type="OrthoDB" id="10285593at2759"/>
<organism evidence="3">
    <name type="scientific">Naegleria gruberi</name>
    <name type="common">Amoeba</name>
    <dbReference type="NCBI Taxonomy" id="5762"/>
    <lineage>
        <taxon>Eukaryota</taxon>
        <taxon>Discoba</taxon>
        <taxon>Heterolobosea</taxon>
        <taxon>Tetramitia</taxon>
        <taxon>Eutetramitia</taxon>
        <taxon>Vahlkampfiidae</taxon>
        <taxon>Naegleria</taxon>
    </lineage>
</organism>
<dbReference type="KEGG" id="ngr:NAEGRDRAFT_71305"/>
<name>D2VQQ0_NAEGR</name>
<feature type="chain" id="PRO_5003037825" evidence="1">
    <location>
        <begin position="17"/>
        <end position="503"/>
    </location>
</feature>
<protein>
    <submittedName>
        <fullName evidence="2">Predicted protein</fullName>
    </submittedName>
</protein>
<dbReference type="Gene3D" id="3.40.50.300">
    <property type="entry name" value="P-loop containing nucleotide triphosphate hydrolases"/>
    <property type="match status" value="1"/>
</dbReference>
<sequence>MWNILCIAILVVLCSAGYFYFNMNNTQQYNDLDIYVPIEYILFCISEQYQIANTSLLEPLIRKNFNKDNIKTLLNMLTKHNKIDVVNNLVNTFRIRADIAENIVDFIGHQAKQAFPFSKERMDEFLWRKAKIRDALSSIEDITTDHEHVNNSDTFIYKVNDGNWYIFNNLSKFKKAIHHIPLVLGSAQRCRMSFEVKGQPRTGKTLCSKYVLPYFCATSINRKREQEGLTKLSRAPVFYLMMVKNGNPIRDLYHELKKHLSEIINYHPEHEFKENGELILEVRTYIHRFFDVYSDSHMFIVLDEIQLIDSKYLDSLRTIIKSRDFLKCTFILTGSTQSMFNLTMEKTCRNGLSFFDNTIVYDIPFSNSPKRVEESLKTLFHKGALNRSSITAEETLMIQSHCTDLNVAYVSQILKYEHDLKLSFTKSLNKLVEEILKIYDRDVVIDSATVLAILNGDLESLEDTCFVTKVKGQLLLTDKLFTIFLNNNFMVENQGKAVIKKCF</sequence>
<dbReference type="InterPro" id="IPR027417">
    <property type="entry name" value="P-loop_NTPase"/>
</dbReference>